<reference evidence="4 5" key="1">
    <citation type="journal article" date="2019" name="Microbiol. Resour. Announc.">
        <title>Draft Genome Sequence of the Most Traditional epsilon-Poly-l-Lysine Producer, Streptomyces albulus NBRC14147.</title>
        <authorList>
            <person name="Yamanaka K."/>
            <person name="Hamano Y."/>
        </authorList>
    </citation>
    <scope>NUCLEOTIDE SEQUENCE [LARGE SCALE GENOMIC DNA]</scope>
    <source>
        <strain evidence="4 5">NBRC 14147</strain>
    </source>
</reference>
<organism evidence="4 5">
    <name type="scientific">Streptomyces noursei</name>
    <name type="common">Streptomyces albulus</name>
    <dbReference type="NCBI Taxonomy" id="1971"/>
    <lineage>
        <taxon>Bacteria</taxon>
        <taxon>Bacillati</taxon>
        <taxon>Actinomycetota</taxon>
        <taxon>Actinomycetes</taxon>
        <taxon>Kitasatosporales</taxon>
        <taxon>Streptomycetaceae</taxon>
        <taxon>Streptomyces</taxon>
    </lineage>
</organism>
<dbReference type="Gene3D" id="3.40.50.150">
    <property type="entry name" value="Vaccinia Virus protein VP39"/>
    <property type="match status" value="1"/>
</dbReference>
<evidence type="ECO:0000256" key="2">
    <source>
        <dbReference type="ARBA" id="ARBA00022679"/>
    </source>
</evidence>
<dbReference type="InterPro" id="IPR041698">
    <property type="entry name" value="Methyltransf_25"/>
</dbReference>
<dbReference type="RefSeq" id="WP_020931319.1">
    <property type="nucleotide sequence ID" value="NZ_BHXC01000007.1"/>
</dbReference>
<protein>
    <submittedName>
        <fullName evidence="4">SAM-dependent methyltransferase</fullName>
    </submittedName>
</protein>
<dbReference type="CDD" id="cd02440">
    <property type="entry name" value="AdoMet_MTases"/>
    <property type="match status" value="1"/>
</dbReference>
<evidence type="ECO:0000313" key="4">
    <source>
        <dbReference type="EMBL" id="GCB94641.1"/>
    </source>
</evidence>
<dbReference type="EMBL" id="BHXC01000007">
    <property type="protein sequence ID" value="GCB94641.1"/>
    <property type="molecule type" value="Genomic_DNA"/>
</dbReference>
<name>A0A059WB03_STRNR</name>
<evidence type="ECO:0000313" key="5">
    <source>
        <dbReference type="Proteomes" id="UP000288351"/>
    </source>
</evidence>
<proteinExistence type="predicted"/>
<evidence type="ECO:0000256" key="3">
    <source>
        <dbReference type="ARBA" id="ARBA00022691"/>
    </source>
</evidence>
<dbReference type="PANTHER" id="PTHR43464:SF19">
    <property type="entry name" value="UBIQUINONE BIOSYNTHESIS O-METHYLTRANSFERASE, MITOCHONDRIAL"/>
    <property type="match status" value="1"/>
</dbReference>
<dbReference type="AlphaFoldDB" id="A0A059WB03"/>
<accession>A0A059WB03</accession>
<dbReference type="STRING" id="68570.DC74_6530"/>
<evidence type="ECO:0000256" key="1">
    <source>
        <dbReference type="ARBA" id="ARBA00022603"/>
    </source>
</evidence>
<dbReference type="Pfam" id="PF13649">
    <property type="entry name" value="Methyltransf_25"/>
    <property type="match status" value="1"/>
</dbReference>
<comment type="caution">
    <text evidence="4">The sequence shown here is derived from an EMBL/GenBank/DDBJ whole genome shotgun (WGS) entry which is preliminary data.</text>
</comment>
<gene>
    <name evidence="4" type="ORF">SALB_07441</name>
</gene>
<keyword evidence="1 4" id="KW-0489">Methyltransferase</keyword>
<keyword evidence="3" id="KW-0949">S-adenosyl-L-methionine</keyword>
<dbReference type="InterPro" id="IPR029063">
    <property type="entry name" value="SAM-dependent_MTases_sf"/>
</dbReference>
<dbReference type="Proteomes" id="UP000288351">
    <property type="component" value="Unassembled WGS sequence"/>
</dbReference>
<keyword evidence="2 4" id="KW-0808">Transferase</keyword>
<dbReference type="eggNOG" id="COG2226">
    <property type="taxonomic scope" value="Bacteria"/>
</dbReference>
<dbReference type="GO" id="GO:0008168">
    <property type="term" value="F:methyltransferase activity"/>
    <property type="evidence" value="ECO:0007669"/>
    <property type="project" value="UniProtKB-KW"/>
</dbReference>
<dbReference type="PANTHER" id="PTHR43464">
    <property type="entry name" value="METHYLTRANSFERASE"/>
    <property type="match status" value="1"/>
</dbReference>
<dbReference type="SUPFAM" id="SSF53335">
    <property type="entry name" value="S-adenosyl-L-methionine-dependent methyltransferases"/>
    <property type="match status" value="1"/>
</dbReference>
<dbReference type="GO" id="GO:0032259">
    <property type="term" value="P:methylation"/>
    <property type="evidence" value="ECO:0007669"/>
    <property type="project" value="UniProtKB-KW"/>
</dbReference>
<sequence>MSSHDHPVPGHLSPNPPRPSSPGHHASHAGQDGTTIDWGVLGPHLERGAEVQTPLYEQAAAWLRELLGPDVPDIPGAPDGGSAPVRRILDVGSGPGVVSCLLALAFPDAEVCAVDASEALLDRARARAERLGLADRIHTHCAEVPHGLDPLGGADLIWSSKALHHVGDQRGAVAALAGHLRPGGLLAVCEGGLAPRFLPRDIGIGRPGLQARLDAAAEDWFADMRAALPDATDALEDWPAFLANAGLRTPCTRSFLLDLPAPLGEDARHYIQANLSRATEEYGDQLDPEDVTTLTRLTDPHDPAGITRRPDVFLLSAQTVHTARALEP</sequence>